<comment type="caution">
    <text evidence="2">The sequence shown here is derived from an EMBL/GenBank/DDBJ whole genome shotgun (WGS) entry which is preliminary data.</text>
</comment>
<name>A0AA39TKT9_ACESA</name>
<keyword evidence="3" id="KW-1185">Reference proteome</keyword>
<evidence type="ECO:0000259" key="1">
    <source>
        <dbReference type="Pfam" id="PF03108"/>
    </source>
</evidence>
<gene>
    <name evidence="2" type="ORF">LWI29_015595</name>
</gene>
<dbReference type="InterPro" id="IPR004332">
    <property type="entry name" value="Transposase_MuDR"/>
</dbReference>
<reference evidence="2" key="1">
    <citation type="journal article" date="2022" name="Plant J.">
        <title>Strategies of tolerance reflected in two North American maple genomes.</title>
        <authorList>
            <person name="McEvoy S.L."/>
            <person name="Sezen U.U."/>
            <person name="Trouern-Trend A."/>
            <person name="McMahon S.M."/>
            <person name="Schaberg P.G."/>
            <person name="Yang J."/>
            <person name="Wegrzyn J.L."/>
            <person name="Swenson N.G."/>
        </authorList>
    </citation>
    <scope>NUCLEOTIDE SEQUENCE</scope>
    <source>
        <strain evidence="2">NS2018</strain>
    </source>
</reference>
<dbReference type="Pfam" id="PF03108">
    <property type="entry name" value="DBD_Tnp_Mut"/>
    <property type="match status" value="1"/>
</dbReference>
<organism evidence="2 3">
    <name type="scientific">Acer saccharum</name>
    <name type="common">Sugar maple</name>
    <dbReference type="NCBI Taxonomy" id="4024"/>
    <lineage>
        <taxon>Eukaryota</taxon>
        <taxon>Viridiplantae</taxon>
        <taxon>Streptophyta</taxon>
        <taxon>Embryophyta</taxon>
        <taxon>Tracheophyta</taxon>
        <taxon>Spermatophyta</taxon>
        <taxon>Magnoliopsida</taxon>
        <taxon>eudicotyledons</taxon>
        <taxon>Gunneridae</taxon>
        <taxon>Pentapetalae</taxon>
        <taxon>rosids</taxon>
        <taxon>malvids</taxon>
        <taxon>Sapindales</taxon>
        <taxon>Sapindaceae</taxon>
        <taxon>Hippocastanoideae</taxon>
        <taxon>Acereae</taxon>
        <taxon>Acer</taxon>
    </lineage>
</organism>
<protein>
    <recommendedName>
        <fullName evidence="1">Transposase MuDR plant domain-containing protein</fullName>
    </recommendedName>
</protein>
<dbReference type="PANTHER" id="PTHR31973:SF187">
    <property type="entry name" value="MUTATOR TRANSPOSASE MUDRA PROTEIN"/>
    <property type="match status" value="1"/>
</dbReference>
<accession>A0AA39TKT9</accession>
<evidence type="ECO:0000313" key="2">
    <source>
        <dbReference type="EMBL" id="KAK0607472.1"/>
    </source>
</evidence>
<feature type="domain" description="Transposase MuDR plant" evidence="1">
    <location>
        <begin position="253"/>
        <end position="313"/>
    </location>
</feature>
<evidence type="ECO:0000313" key="3">
    <source>
        <dbReference type="Proteomes" id="UP001168877"/>
    </source>
</evidence>
<reference evidence="2" key="2">
    <citation type="submission" date="2023-06" db="EMBL/GenBank/DDBJ databases">
        <authorList>
            <person name="Swenson N.G."/>
            <person name="Wegrzyn J.L."/>
            <person name="Mcevoy S.L."/>
        </authorList>
    </citation>
    <scope>NUCLEOTIDE SEQUENCE</scope>
    <source>
        <strain evidence="2">NS2018</strain>
        <tissue evidence="2">Leaf</tissue>
    </source>
</reference>
<dbReference type="Proteomes" id="UP001168877">
    <property type="component" value="Unassembled WGS sequence"/>
</dbReference>
<dbReference type="PANTHER" id="PTHR31973">
    <property type="entry name" value="POLYPROTEIN, PUTATIVE-RELATED"/>
    <property type="match status" value="1"/>
</dbReference>
<dbReference type="AlphaFoldDB" id="A0AA39TKT9"/>
<proteinExistence type="predicted"/>
<dbReference type="EMBL" id="JAUESC010000001">
    <property type="protein sequence ID" value="KAK0607472.1"/>
    <property type="molecule type" value="Genomic_DNA"/>
</dbReference>
<sequence>MASRKFPVDELCLNCHRFPETTIHALWGYSTLRVVRTSISFVKGVCFKDSVHFFNFFLSCIRCLDQHELGIMCLLLWRIWFHRNQVVHSLAPIKLASCFSWAQEFLVECSAIADISQKELVIQAANSKWRAPEPGGLVEDFEKYGRGEYEIDSGSESETFDDDFIELEYEEIERWGNEDQWDDEGEKGLDLVVMEDKETGLDDEGEKRLDHSVAMDDEHKQAMKKLKRMNRNKWKMKKPTFEQFNMESDLRTVKLKVGQIFGNAKLFKEAAREYAINQGRSIWFPCNEKSRVQGVCKCKLDNCSWSIWASCYEKNSPSSMIKTLNDKHTCPRVQKNRLANSTWLAKRYTEDLRPGKEFKMFDFLGNVRKDYVCQPSKTQVYRAKRKAGLLTEGSLATQYAKLWDYADEIRRSNPGSTVVIDVEEGLDKLDDDFGITFMTDKQKGLVEAIGELWKNSEHRNCV</sequence>